<comment type="caution">
    <text evidence="1">The sequence shown here is derived from an EMBL/GenBank/DDBJ whole genome shotgun (WGS) entry which is preliminary data.</text>
</comment>
<sequence>MPDDNTPAEYLTDDELRQCLVHAVLEIGEWLDDRGTFRGGRKADRLSYLAAELQTRVDGEIKAKNDGFADDQSLDADLLRDLRRYLERSAIANERTADAIGSRDPTPEEIAERAAAIREGWDEREEARRRGVDWRQPGWLPDVFPGGEIEVDA</sequence>
<dbReference type="Proteomes" id="UP000649617">
    <property type="component" value="Unassembled WGS sequence"/>
</dbReference>
<gene>
    <name evidence="1" type="ORF">SPIL2461_LOCUS18209</name>
</gene>
<protein>
    <submittedName>
        <fullName evidence="1">Uncharacterized protein</fullName>
    </submittedName>
</protein>
<dbReference type="AlphaFoldDB" id="A0A812WCT5"/>
<name>A0A812WCT5_SYMPI</name>
<evidence type="ECO:0000313" key="2">
    <source>
        <dbReference type="Proteomes" id="UP000649617"/>
    </source>
</evidence>
<reference evidence="1" key="1">
    <citation type="submission" date="2021-02" db="EMBL/GenBank/DDBJ databases">
        <authorList>
            <person name="Dougan E. K."/>
            <person name="Rhodes N."/>
            <person name="Thang M."/>
            <person name="Chan C."/>
        </authorList>
    </citation>
    <scope>NUCLEOTIDE SEQUENCE</scope>
</reference>
<accession>A0A812WCT5</accession>
<dbReference type="EMBL" id="CAJNIZ010043667">
    <property type="protein sequence ID" value="CAE7665690.1"/>
    <property type="molecule type" value="Genomic_DNA"/>
</dbReference>
<proteinExistence type="predicted"/>
<evidence type="ECO:0000313" key="1">
    <source>
        <dbReference type="EMBL" id="CAE7665690.1"/>
    </source>
</evidence>
<organism evidence="1 2">
    <name type="scientific">Symbiodinium pilosum</name>
    <name type="common">Dinoflagellate</name>
    <dbReference type="NCBI Taxonomy" id="2952"/>
    <lineage>
        <taxon>Eukaryota</taxon>
        <taxon>Sar</taxon>
        <taxon>Alveolata</taxon>
        <taxon>Dinophyceae</taxon>
        <taxon>Suessiales</taxon>
        <taxon>Symbiodiniaceae</taxon>
        <taxon>Symbiodinium</taxon>
    </lineage>
</organism>
<keyword evidence="2" id="KW-1185">Reference proteome</keyword>